<dbReference type="FunFam" id="2.10.25.10:FF:000758">
    <property type="entry name" value="Laminin subunit gamma 1"/>
    <property type="match status" value="1"/>
</dbReference>
<dbReference type="Pfam" id="PF00053">
    <property type="entry name" value="EGF_laminin"/>
    <property type="match status" value="1"/>
</dbReference>
<dbReference type="PROSITE" id="PS50027">
    <property type="entry name" value="EGF_LAM_2"/>
    <property type="match status" value="2"/>
</dbReference>
<dbReference type="PRINTS" id="PR00011">
    <property type="entry name" value="EGFLAMININ"/>
</dbReference>
<feature type="domain" description="Laminin EGF-like" evidence="7">
    <location>
        <begin position="28"/>
        <end position="76"/>
    </location>
</feature>
<comment type="caution">
    <text evidence="6">Lacks conserved residue(s) required for the propagation of feature annotation.</text>
</comment>
<dbReference type="InterPro" id="IPR002049">
    <property type="entry name" value="LE_dom"/>
</dbReference>
<dbReference type="SUPFAM" id="SSF57196">
    <property type="entry name" value="EGF/Laminin"/>
    <property type="match status" value="2"/>
</dbReference>
<feature type="domain" description="Laminin EGF-like" evidence="7">
    <location>
        <begin position="77"/>
        <end position="125"/>
    </location>
</feature>
<evidence type="ECO:0000259" key="7">
    <source>
        <dbReference type="PROSITE" id="PS50027"/>
    </source>
</evidence>
<dbReference type="InterPro" id="IPR050440">
    <property type="entry name" value="Laminin/Netrin_ECM"/>
</dbReference>
<evidence type="ECO:0000256" key="2">
    <source>
        <dbReference type="ARBA" id="ARBA00022737"/>
    </source>
</evidence>
<dbReference type="Pfam" id="PF24973">
    <property type="entry name" value="EGF_LMN_ATRN"/>
    <property type="match status" value="1"/>
</dbReference>
<organism evidence="8 9">
    <name type="scientific">Xiphophorus couchianus</name>
    <name type="common">Monterrey platyfish</name>
    <dbReference type="NCBI Taxonomy" id="32473"/>
    <lineage>
        <taxon>Eukaryota</taxon>
        <taxon>Metazoa</taxon>
        <taxon>Chordata</taxon>
        <taxon>Craniata</taxon>
        <taxon>Vertebrata</taxon>
        <taxon>Euteleostomi</taxon>
        <taxon>Actinopterygii</taxon>
        <taxon>Neopterygii</taxon>
        <taxon>Teleostei</taxon>
        <taxon>Neoteleostei</taxon>
        <taxon>Acanthomorphata</taxon>
        <taxon>Ovalentaria</taxon>
        <taxon>Atherinomorphae</taxon>
        <taxon>Cyprinodontiformes</taxon>
        <taxon>Poeciliidae</taxon>
        <taxon>Poeciliinae</taxon>
        <taxon>Xiphophorus</taxon>
    </lineage>
</organism>
<evidence type="ECO:0000313" key="8">
    <source>
        <dbReference type="Ensembl" id="ENSXCOP00000026757.1"/>
    </source>
</evidence>
<sequence>QGQHCEQCTLGYRRAQRELGPFSSCEVCNCHGHSDACHPDTGACDCQDNTAGLSCERCKDGFYGDATQGAAGDCRPCNCNPIGSTSGDCDIDSGQCECQPGVAGQHCDRCEVNFFGTGQGQGCRQQSGK</sequence>
<evidence type="ECO:0000256" key="3">
    <source>
        <dbReference type="ARBA" id="ARBA00023157"/>
    </source>
</evidence>
<keyword evidence="2" id="KW-0677">Repeat</keyword>
<evidence type="ECO:0000313" key="9">
    <source>
        <dbReference type="Proteomes" id="UP000261380"/>
    </source>
</evidence>
<feature type="disulfide bond" evidence="6">
    <location>
        <begin position="98"/>
        <end position="107"/>
    </location>
</feature>
<dbReference type="PROSITE" id="PS01248">
    <property type="entry name" value="EGF_LAM_1"/>
    <property type="match status" value="1"/>
</dbReference>
<keyword evidence="1" id="KW-0732">Signal</keyword>
<feature type="disulfide bond" evidence="6">
    <location>
        <begin position="46"/>
        <end position="55"/>
    </location>
</feature>
<dbReference type="PANTHER" id="PTHR10574:SF406">
    <property type="entry name" value="LAMININ SUBUNIT ALPHA 5"/>
    <property type="match status" value="1"/>
</dbReference>
<name>A0A3B5MY42_9TELE</name>
<evidence type="ECO:0000256" key="6">
    <source>
        <dbReference type="PROSITE-ProRule" id="PRU00460"/>
    </source>
</evidence>
<dbReference type="PANTHER" id="PTHR10574">
    <property type="entry name" value="NETRIN/LAMININ-RELATED"/>
    <property type="match status" value="1"/>
</dbReference>
<dbReference type="Proteomes" id="UP000261380">
    <property type="component" value="Unplaced"/>
</dbReference>
<dbReference type="InterPro" id="IPR056863">
    <property type="entry name" value="LMN_ATRN_NET-like_EGF"/>
</dbReference>
<reference evidence="8" key="2">
    <citation type="submission" date="2025-09" db="UniProtKB">
        <authorList>
            <consortium name="Ensembl"/>
        </authorList>
    </citation>
    <scope>IDENTIFICATION</scope>
</reference>
<reference evidence="8" key="1">
    <citation type="submission" date="2025-08" db="UniProtKB">
        <authorList>
            <consortium name="Ensembl"/>
        </authorList>
    </citation>
    <scope>IDENTIFICATION</scope>
</reference>
<protein>
    <recommendedName>
        <fullName evidence="7">Laminin EGF-like domain-containing protein</fullName>
    </recommendedName>
</protein>
<dbReference type="GO" id="GO:0009888">
    <property type="term" value="P:tissue development"/>
    <property type="evidence" value="ECO:0007669"/>
    <property type="project" value="TreeGrafter"/>
</dbReference>
<dbReference type="Ensembl" id="ENSXCOT00000027085.1">
    <property type="protein sequence ID" value="ENSXCOP00000026757.1"/>
    <property type="gene ID" value="ENSXCOG00000019985.1"/>
</dbReference>
<evidence type="ECO:0000256" key="5">
    <source>
        <dbReference type="ARBA" id="ARBA00023292"/>
    </source>
</evidence>
<feature type="disulfide bond" evidence="6">
    <location>
        <begin position="77"/>
        <end position="89"/>
    </location>
</feature>
<feature type="disulfide bond" evidence="6">
    <location>
        <begin position="79"/>
        <end position="96"/>
    </location>
</feature>
<dbReference type="Gene3D" id="2.10.25.10">
    <property type="entry name" value="Laminin"/>
    <property type="match status" value="2"/>
</dbReference>
<keyword evidence="4" id="KW-0325">Glycoprotein</keyword>
<dbReference type="GO" id="GO:0009887">
    <property type="term" value="P:animal organ morphogenesis"/>
    <property type="evidence" value="ECO:0007669"/>
    <property type="project" value="TreeGrafter"/>
</dbReference>
<proteinExistence type="predicted"/>
<accession>A0A3B5MY42</accession>
<keyword evidence="5 6" id="KW-0424">Laminin EGF-like domain</keyword>
<dbReference type="SMART" id="SM00180">
    <property type="entry name" value="EGF_Lam"/>
    <property type="match status" value="2"/>
</dbReference>
<evidence type="ECO:0000256" key="1">
    <source>
        <dbReference type="ARBA" id="ARBA00022729"/>
    </source>
</evidence>
<dbReference type="AlphaFoldDB" id="A0A3B5MY42"/>
<keyword evidence="9" id="KW-1185">Reference proteome</keyword>
<evidence type="ECO:0000256" key="4">
    <source>
        <dbReference type="ARBA" id="ARBA00023180"/>
    </source>
</evidence>
<keyword evidence="3 6" id="KW-1015">Disulfide bond</keyword>
<dbReference type="CDD" id="cd00055">
    <property type="entry name" value="EGF_Lam"/>
    <property type="match status" value="2"/>
</dbReference>
<dbReference type="GeneTree" id="ENSGT00940000166185"/>
<dbReference type="FunFam" id="2.10.25.10:FF:000728">
    <property type="entry name" value="Laminin subunit gamma 1"/>
    <property type="match status" value="1"/>
</dbReference>